<reference evidence="1" key="1">
    <citation type="submission" date="2021-03" db="EMBL/GenBank/DDBJ databases">
        <authorList>
            <person name="Li Z."/>
            <person name="Yang C."/>
        </authorList>
    </citation>
    <scope>NUCLEOTIDE SEQUENCE</scope>
    <source>
        <strain evidence="1">Dzin_1.0</strain>
        <tissue evidence="1">Leaf</tissue>
    </source>
</reference>
<dbReference type="Proteomes" id="UP001085076">
    <property type="component" value="Miscellaneous, Linkage group lg08"/>
</dbReference>
<dbReference type="AlphaFoldDB" id="A0A9D5H7M8"/>
<keyword evidence="2" id="KW-1185">Reference proteome</keyword>
<comment type="caution">
    <text evidence="1">The sequence shown here is derived from an EMBL/GenBank/DDBJ whole genome shotgun (WGS) entry which is preliminary data.</text>
</comment>
<organism evidence="1 2">
    <name type="scientific">Dioscorea zingiberensis</name>
    <dbReference type="NCBI Taxonomy" id="325984"/>
    <lineage>
        <taxon>Eukaryota</taxon>
        <taxon>Viridiplantae</taxon>
        <taxon>Streptophyta</taxon>
        <taxon>Embryophyta</taxon>
        <taxon>Tracheophyta</taxon>
        <taxon>Spermatophyta</taxon>
        <taxon>Magnoliopsida</taxon>
        <taxon>Liliopsida</taxon>
        <taxon>Dioscoreales</taxon>
        <taxon>Dioscoreaceae</taxon>
        <taxon>Dioscorea</taxon>
    </lineage>
</organism>
<accession>A0A9D5H7M8</accession>
<gene>
    <name evidence="1" type="ORF">J5N97_027411</name>
</gene>
<sequence>MSSAAVPSSRLPPLRRFCDRQRVWLLSEHRVFFVDRALVEEFQMREKMVMAVFVYIYHQSFVMPQTLLVEIILEQVELVKLKITGGWTEAIVTPNQVSHCVLQGFAPSRFISVSCELSEIGGTRVS</sequence>
<dbReference type="EMBL" id="JAGGNH010000008">
    <property type="protein sequence ID" value="KAJ0966273.1"/>
    <property type="molecule type" value="Genomic_DNA"/>
</dbReference>
<protein>
    <submittedName>
        <fullName evidence="1">Uncharacterized protein</fullName>
    </submittedName>
</protein>
<evidence type="ECO:0000313" key="1">
    <source>
        <dbReference type="EMBL" id="KAJ0966273.1"/>
    </source>
</evidence>
<evidence type="ECO:0000313" key="2">
    <source>
        <dbReference type="Proteomes" id="UP001085076"/>
    </source>
</evidence>
<name>A0A9D5H7M8_9LILI</name>
<reference evidence="1" key="2">
    <citation type="journal article" date="2022" name="Hortic Res">
        <title>The genome of Dioscorea zingiberensis sheds light on the biosynthesis, origin and evolution of the medicinally important diosgenin saponins.</title>
        <authorList>
            <person name="Li Y."/>
            <person name="Tan C."/>
            <person name="Li Z."/>
            <person name="Guo J."/>
            <person name="Li S."/>
            <person name="Chen X."/>
            <person name="Wang C."/>
            <person name="Dai X."/>
            <person name="Yang H."/>
            <person name="Song W."/>
            <person name="Hou L."/>
            <person name="Xu J."/>
            <person name="Tong Z."/>
            <person name="Xu A."/>
            <person name="Yuan X."/>
            <person name="Wang W."/>
            <person name="Yang Q."/>
            <person name="Chen L."/>
            <person name="Sun Z."/>
            <person name="Wang K."/>
            <person name="Pan B."/>
            <person name="Chen J."/>
            <person name="Bao Y."/>
            <person name="Liu F."/>
            <person name="Qi X."/>
            <person name="Gang D.R."/>
            <person name="Wen J."/>
            <person name="Li J."/>
        </authorList>
    </citation>
    <scope>NUCLEOTIDE SEQUENCE</scope>
    <source>
        <strain evidence="1">Dzin_1.0</strain>
    </source>
</reference>
<proteinExistence type="predicted"/>